<feature type="coiled-coil region" evidence="1">
    <location>
        <begin position="256"/>
        <end position="290"/>
    </location>
</feature>
<dbReference type="STRING" id="745531.A0A0C3S8M8"/>
<gene>
    <name evidence="3" type="ORF">PHLGIDRAFT_19689</name>
</gene>
<keyword evidence="4" id="KW-1185">Reference proteome</keyword>
<reference evidence="3 4" key="1">
    <citation type="journal article" date="2014" name="PLoS Genet.">
        <title>Analysis of the Phlebiopsis gigantea genome, transcriptome and secretome provides insight into its pioneer colonization strategies of wood.</title>
        <authorList>
            <person name="Hori C."/>
            <person name="Ishida T."/>
            <person name="Igarashi K."/>
            <person name="Samejima M."/>
            <person name="Suzuki H."/>
            <person name="Master E."/>
            <person name="Ferreira P."/>
            <person name="Ruiz-Duenas F.J."/>
            <person name="Held B."/>
            <person name="Canessa P."/>
            <person name="Larrondo L.F."/>
            <person name="Schmoll M."/>
            <person name="Druzhinina I.S."/>
            <person name="Kubicek C.P."/>
            <person name="Gaskell J.A."/>
            <person name="Kersten P."/>
            <person name="St John F."/>
            <person name="Glasner J."/>
            <person name="Sabat G."/>
            <person name="Splinter BonDurant S."/>
            <person name="Syed K."/>
            <person name="Yadav J."/>
            <person name="Mgbeahuruike A.C."/>
            <person name="Kovalchuk A."/>
            <person name="Asiegbu F.O."/>
            <person name="Lackner G."/>
            <person name="Hoffmeister D."/>
            <person name="Rencoret J."/>
            <person name="Gutierrez A."/>
            <person name="Sun H."/>
            <person name="Lindquist E."/>
            <person name="Barry K."/>
            <person name="Riley R."/>
            <person name="Grigoriev I.V."/>
            <person name="Henrissat B."/>
            <person name="Kues U."/>
            <person name="Berka R.M."/>
            <person name="Martinez A.T."/>
            <person name="Covert S.F."/>
            <person name="Blanchette R.A."/>
            <person name="Cullen D."/>
        </authorList>
    </citation>
    <scope>NUCLEOTIDE SEQUENCE [LARGE SCALE GENOMIC DNA]</scope>
    <source>
        <strain evidence="3 4">11061_1 CR5-6</strain>
    </source>
</reference>
<organism evidence="3 4">
    <name type="scientific">Phlebiopsis gigantea (strain 11061_1 CR5-6)</name>
    <name type="common">White-rot fungus</name>
    <name type="synonym">Peniophora gigantea</name>
    <dbReference type="NCBI Taxonomy" id="745531"/>
    <lineage>
        <taxon>Eukaryota</taxon>
        <taxon>Fungi</taxon>
        <taxon>Dikarya</taxon>
        <taxon>Basidiomycota</taxon>
        <taxon>Agaricomycotina</taxon>
        <taxon>Agaricomycetes</taxon>
        <taxon>Polyporales</taxon>
        <taxon>Phanerochaetaceae</taxon>
        <taxon>Phlebiopsis</taxon>
    </lineage>
</organism>
<dbReference type="OrthoDB" id="2505754at2759"/>
<evidence type="ECO:0000313" key="3">
    <source>
        <dbReference type="EMBL" id="KIP05475.1"/>
    </source>
</evidence>
<feature type="compositionally biased region" description="Polar residues" evidence="2">
    <location>
        <begin position="149"/>
        <end position="176"/>
    </location>
</feature>
<feature type="compositionally biased region" description="Low complexity" evidence="2">
    <location>
        <begin position="223"/>
        <end position="239"/>
    </location>
</feature>
<evidence type="ECO:0000256" key="2">
    <source>
        <dbReference type="SAM" id="MobiDB-lite"/>
    </source>
</evidence>
<proteinExistence type="predicted"/>
<dbReference type="EMBL" id="KN840542">
    <property type="protein sequence ID" value="KIP05475.1"/>
    <property type="molecule type" value="Genomic_DNA"/>
</dbReference>
<protein>
    <submittedName>
        <fullName evidence="3">Uncharacterized protein</fullName>
    </submittedName>
</protein>
<sequence length="471" mass="50721">MSLHDDHDDAQYIHDYPQRTSIDLTLELERQLDSESLPTSPADPRFHIDPLALDSSVLASLVTQLRLSVVEVEKERDELKAKLNEAQRKGSGLEDALESASDKCALLEEQLAAAITKSQEEQDAVIMLRGKLEDSRRALMRLQTESRRMSQVSNLTLDLSRAGPTSFNGPPSSRRSSFVPLTGSSAGRGNAHRRIVSVSEPGSYQRELGSPTPTSQFDQLQLSAGPMSAASGASRRLSGFFGRASPTPDLQPTQDATEVEELKKELQTVKEHLEETRHELTEAREAQEASETCVRALRTFISENSIGMQPPTGRIAQAALPTMPNSGNVSSTSRWGFKLWNTPSTSSTPTSSPALSSSLASAPVASTPTAPIARKLGGFFSSRANSISSTASLSRPEPHSHQQEPTCNGSDSSSLDSGTEPISPSSEMPPMSILVDSGSNPSYTMSESPEQHSKALSSAELAHRLENTTLA</sequence>
<feature type="compositionally biased region" description="Polar residues" evidence="2">
    <location>
        <begin position="211"/>
        <end position="222"/>
    </location>
</feature>
<keyword evidence="1" id="KW-0175">Coiled coil</keyword>
<feature type="region of interest" description="Disordered" evidence="2">
    <location>
        <begin position="144"/>
        <end position="255"/>
    </location>
</feature>
<feature type="region of interest" description="Disordered" evidence="2">
    <location>
        <begin position="388"/>
        <end position="471"/>
    </location>
</feature>
<dbReference type="HOGENOM" id="CLU_031061_0_0_1"/>
<feature type="compositionally biased region" description="Basic and acidic residues" evidence="2">
    <location>
        <begin position="461"/>
        <end position="471"/>
    </location>
</feature>
<feature type="compositionally biased region" description="Low complexity" evidence="2">
    <location>
        <begin position="420"/>
        <end position="433"/>
    </location>
</feature>
<dbReference type="Proteomes" id="UP000053257">
    <property type="component" value="Unassembled WGS sequence"/>
</dbReference>
<accession>A0A0C3S8M8</accession>
<evidence type="ECO:0000313" key="4">
    <source>
        <dbReference type="Proteomes" id="UP000053257"/>
    </source>
</evidence>
<feature type="coiled-coil region" evidence="1">
    <location>
        <begin position="62"/>
        <end position="117"/>
    </location>
</feature>
<evidence type="ECO:0000256" key="1">
    <source>
        <dbReference type="SAM" id="Coils"/>
    </source>
</evidence>
<feature type="compositionally biased region" description="Polar residues" evidence="2">
    <location>
        <begin position="437"/>
        <end position="448"/>
    </location>
</feature>
<dbReference type="AlphaFoldDB" id="A0A0C3S8M8"/>
<name>A0A0C3S8M8_PHLG1</name>
<feature type="compositionally biased region" description="Polar residues" evidence="2">
    <location>
        <begin position="403"/>
        <end position="417"/>
    </location>
</feature>